<protein>
    <submittedName>
        <fullName evidence="2">Uncharacterized protein</fullName>
    </submittedName>
</protein>
<evidence type="ECO:0000256" key="1">
    <source>
        <dbReference type="SAM" id="SignalP"/>
    </source>
</evidence>
<dbReference type="EMBL" id="OD567225">
    <property type="protein sequence ID" value="CAD7445353.1"/>
    <property type="molecule type" value="Genomic_DNA"/>
</dbReference>
<proteinExistence type="predicted"/>
<organism evidence="2">
    <name type="scientific">Timema bartmani</name>
    <dbReference type="NCBI Taxonomy" id="61472"/>
    <lineage>
        <taxon>Eukaryota</taxon>
        <taxon>Metazoa</taxon>
        <taxon>Ecdysozoa</taxon>
        <taxon>Arthropoda</taxon>
        <taxon>Hexapoda</taxon>
        <taxon>Insecta</taxon>
        <taxon>Pterygota</taxon>
        <taxon>Neoptera</taxon>
        <taxon>Polyneoptera</taxon>
        <taxon>Phasmatodea</taxon>
        <taxon>Timematodea</taxon>
        <taxon>Timematoidea</taxon>
        <taxon>Timematidae</taxon>
        <taxon>Timema</taxon>
    </lineage>
</organism>
<feature type="signal peptide" evidence="1">
    <location>
        <begin position="1"/>
        <end position="18"/>
    </location>
</feature>
<dbReference type="AlphaFoldDB" id="A0A7R9F2A0"/>
<reference evidence="2" key="1">
    <citation type="submission" date="2020-11" db="EMBL/GenBank/DDBJ databases">
        <authorList>
            <person name="Tran Van P."/>
        </authorList>
    </citation>
    <scope>NUCLEOTIDE SEQUENCE</scope>
</reference>
<keyword evidence="1" id="KW-0732">Signal</keyword>
<name>A0A7R9F2A0_9NEOP</name>
<feature type="chain" id="PRO_5030756810" evidence="1">
    <location>
        <begin position="19"/>
        <end position="238"/>
    </location>
</feature>
<accession>A0A7R9F2A0</accession>
<gene>
    <name evidence="2" type="ORF">TBIB3V08_LOCUS7707</name>
</gene>
<sequence>MSHLKVFTVFLLDGSVTIFCCINRQEMAGTERPRKRPLTEANDHLEGWLGEKSAFSSNEEICKDETYVDLPVVQRSQVSKSSNISNLKTFHLTEDLDMIITFKEYSETGLSKSSKLMNPHLFDRTKSQAHEDKTNHTSENIKETKLSVQEIPSFEELVPTNDFLEWWFEQMSAASSNDNICKEKTTSCTGRLCVKEGFGNQINLFRDRGLNPRPSAQKSDTLPLDHQVTYSSSLSREY</sequence>
<evidence type="ECO:0000313" key="2">
    <source>
        <dbReference type="EMBL" id="CAD7445353.1"/>
    </source>
</evidence>